<keyword evidence="3" id="KW-1185">Reference proteome</keyword>
<dbReference type="HOGENOM" id="CLU_2116200_0_0_5"/>
<dbReference type="Proteomes" id="UP000008947">
    <property type="component" value="Unassembled WGS sequence"/>
</dbReference>
<accession>J0PZ62</accession>
<evidence type="ECO:0000313" key="2">
    <source>
        <dbReference type="EMBL" id="EJF77971.1"/>
    </source>
</evidence>
<keyword evidence="1" id="KW-1133">Transmembrane helix</keyword>
<evidence type="ECO:0000256" key="1">
    <source>
        <dbReference type="SAM" id="Phobius"/>
    </source>
</evidence>
<dbReference type="PATRIC" id="fig|1094563.3.peg.1650"/>
<keyword evidence="1" id="KW-0812">Transmembrane</keyword>
<protein>
    <recommendedName>
        <fullName evidence="4">PepSY domain-containing protein</fullName>
    </recommendedName>
</protein>
<reference evidence="2 3" key="1">
    <citation type="submission" date="2012-03" db="EMBL/GenBank/DDBJ databases">
        <title>The Genome Sequence of Bartonella washoensis Sb944nv.</title>
        <authorList>
            <consortium name="The Broad Institute Genome Sequencing Platform"/>
            <consortium name="The Broad Institute Genome Sequencing Center for Infectious Disease"/>
            <person name="Feldgarden M."/>
            <person name="Kirby J."/>
            <person name="Kosoy M."/>
            <person name="Birtles R."/>
            <person name="Probert W.S."/>
            <person name="Chiaraviglio L."/>
            <person name="Young S.K."/>
            <person name="Zeng Q."/>
            <person name="Gargeya S."/>
            <person name="Fitzgerald M."/>
            <person name="Haas B."/>
            <person name="Abouelleil A."/>
            <person name="Alvarado L."/>
            <person name="Arachchi H.M."/>
            <person name="Berlin A."/>
            <person name="Chapman S.B."/>
            <person name="Gearin G."/>
            <person name="Goldberg J."/>
            <person name="Griggs A."/>
            <person name="Gujja S."/>
            <person name="Hansen M."/>
            <person name="Heiman D."/>
            <person name="Howarth C."/>
            <person name="Larimer J."/>
            <person name="Lui A."/>
            <person name="MacDonald P.J.P."/>
            <person name="McCowen C."/>
            <person name="Montmayeur A."/>
            <person name="Murphy C."/>
            <person name="Neiman D."/>
            <person name="Pearson M."/>
            <person name="Priest M."/>
            <person name="Roberts A."/>
            <person name="Saif S."/>
            <person name="Shea T."/>
            <person name="Sisk P."/>
            <person name="Stolte C."/>
            <person name="Sykes S."/>
            <person name="Wortman J."/>
            <person name="Nusbaum C."/>
            <person name="Birren B."/>
        </authorList>
    </citation>
    <scope>NUCLEOTIDE SEQUENCE [LARGE SCALE GENOMIC DNA]</scope>
    <source>
        <strain evidence="2 3">Sb944nv</strain>
    </source>
</reference>
<proteinExistence type="predicted"/>
<dbReference type="AlphaFoldDB" id="J0PZ62"/>
<keyword evidence="1" id="KW-0472">Membrane</keyword>
<dbReference type="EMBL" id="AILU01000038">
    <property type="protein sequence ID" value="EJF77971.1"/>
    <property type="molecule type" value="Genomic_DNA"/>
</dbReference>
<comment type="caution">
    <text evidence="2">The sequence shown here is derived from an EMBL/GenBank/DDBJ whole genome shotgun (WGS) entry which is preliminary data.</text>
</comment>
<gene>
    <name evidence="2" type="ORF">MCQ_01414</name>
</gene>
<dbReference type="eggNOG" id="ENOG50331SP">
    <property type="taxonomic scope" value="Bacteria"/>
</dbReference>
<feature type="transmembrane region" description="Helical" evidence="1">
    <location>
        <begin position="12"/>
        <end position="31"/>
    </location>
</feature>
<evidence type="ECO:0000313" key="3">
    <source>
        <dbReference type="Proteomes" id="UP000008947"/>
    </source>
</evidence>
<organism evidence="2 3">
    <name type="scientific">Candidatus Bartonella washoeensis Sb944nv</name>
    <dbReference type="NCBI Taxonomy" id="1094563"/>
    <lineage>
        <taxon>Bacteria</taxon>
        <taxon>Pseudomonadati</taxon>
        <taxon>Pseudomonadota</taxon>
        <taxon>Alphaproteobacteria</taxon>
        <taxon>Hyphomicrobiales</taxon>
        <taxon>Bartonellaceae</taxon>
        <taxon>Bartonella</taxon>
    </lineage>
</organism>
<evidence type="ECO:0008006" key="4">
    <source>
        <dbReference type="Google" id="ProtNLM"/>
    </source>
</evidence>
<dbReference type="RefSeq" id="WP_006924466.1">
    <property type="nucleotide sequence ID" value="NZ_JH725025.1"/>
</dbReference>
<sequence length="116" mass="13446">MRLSKNVKSIIFFMMILCILSLVTVSISKVFHVPYCHSPIYVSTQDIAKPGQNSFTTSQIKNCLMQNGFRNIKRLRLDDKGIWRALVEFEKCHFLISVDYSGAVSIQNERRKHDCF</sequence>
<name>J0PZ62_9HYPH</name>